<keyword evidence="4 6" id="KW-1133">Transmembrane helix</keyword>
<dbReference type="Proteomes" id="UP000660021">
    <property type="component" value="Unassembled WGS sequence"/>
</dbReference>
<keyword evidence="3 6" id="KW-0812">Transmembrane</keyword>
<evidence type="ECO:0000256" key="6">
    <source>
        <dbReference type="SAM" id="Phobius"/>
    </source>
</evidence>
<feature type="transmembrane region" description="Helical" evidence="6">
    <location>
        <begin position="244"/>
        <end position="263"/>
    </location>
</feature>
<accession>A0ABR7HW52</accession>
<dbReference type="PANTHER" id="PTHR34857:SF2">
    <property type="entry name" value="SLL0384 PROTEIN"/>
    <property type="match status" value="1"/>
</dbReference>
<evidence type="ECO:0000256" key="4">
    <source>
        <dbReference type="ARBA" id="ARBA00022989"/>
    </source>
</evidence>
<protein>
    <submittedName>
        <fullName evidence="7">Energy-coupling factor transporter transmembrane protein EcfT</fullName>
    </submittedName>
</protein>
<dbReference type="RefSeq" id="WP_186964204.1">
    <property type="nucleotide sequence ID" value="NZ_JACOPR010000009.1"/>
</dbReference>
<evidence type="ECO:0000313" key="8">
    <source>
        <dbReference type="Proteomes" id="UP000660021"/>
    </source>
</evidence>
<dbReference type="Pfam" id="PF02361">
    <property type="entry name" value="CbiQ"/>
    <property type="match status" value="1"/>
</dbReference>
<keyword evidence="5 6" id="KW-0472">Membrane</keyword>
<organism evidence="7 8">
    <name type="scientific">Pseudoflavonifractor hominis</name>
    <dbReference type="NCBI Taxonomy" id="2763059"/>
    <lineage>
        <taxon>Bacteria</taxon>
        <taxon>Bacillati</taxon>
        <taxon>Bacillota</taxon>
        <taxon>Clostridia</taxon>
        <taxon>Eubacteriales</taxon>
        <taxon>Oscillospiraceae</taxon>
        <taxon>Pseudoflavonifractor</taxon>
    </lineage>
</organism>
<evidence type="ECO:0000256" key="5">
    <source>
        <dbReference type="ARBA" id="ARBA00023136"/>
    </source>
</evidence>
<evidence type="ECO:0000256" key="3">
    <source>
        <dbReference type="ARBA" id="ARBA00022692"/>
    </source>
</evidence>
<dbReference type="InterPro" id="IPR003339">
    <property type="entry name" value="ABC/ECF_trnsptr_transmembrane"/>
</dbReference>
<dbReference type="CDD" id="cd16914">
    <property type="entry name" value="EcfT"/>
    <property type="match status" value="1"/>
</dbReference>
<sequence length="264" mass="29247">MIKYHAGESFLHKLDPRVKIIMLLILTILVFVTRNFPVLGLVFLLIMICWKVSGISIRELGGYLKLLVGLVLFVVLIQTLFQGGETILISPIIPDFVPLIGGMGSIAVEGVLFGLLLGFRLMVIMCLMPLIIMTTRVRDLALGFVKLGLPYRYAFMITTALNQVPVLQEQIATITDAQKLRAFTAFEDGGTLQKLKSYPALVVPLVMGSMKKSTLIGTAMDVRSFGSRPKRTYLHDIAMHGADWAFLCFILAFCAGMFTLNIML</sequence>
<dbReference type="InterPro" id="IPR051611">
    <property type="entry name" value="ECF_transporter_component"/>
</dbReference>
<feature type="transmembrane region" description="Helical" evidence="6">
    <location>
        <begin position="62"/>
        <end position="81"/>
    </location>
</feature>
<evidence type="ECO:0000256" key="1">
    <source>
        <dbReference type="ARBA" id="ARBA00004141"/>
    </source>
</evidence>
<evidence type="ECO:0000313" key="7">
    <source>
        <dbReference type="EMBL" id="MBC5731740.1"/>
    </source>
</evidence>
<reference evidence="7 8" key="1">
    <citation type="submission" date="2020-08" db="EMBL/GenBank/DDBJ databases">
        <title>Genome public.</title>
        <authorList>
            <person name="Liu C."/>
            <person name="Sun Q."/>
        </authorList>
    </citation>
    <scope>NUCLEOTIDE SEQUENCE [LARGE SCALE GENOMIC DNA]</scope>
    <source>
        <strain evidence="7 8">New-38</strain>
    </source>
</reference>
<keyword evidence="2" id="KW-1003">Cell membrane</keyword>
<comment type="caution">
    <text evidence="7">The sequence shown here is derived from an EMBL/GenBank/DDBJ whole genome shotgun (WGS) entry which is preliminary data.</text>
</comment>
<feature type="transmembrane region" description="Helical" evidence="6">
    <location>
        <begin position="20"/>
        <end position="50"/>
    </location>
</feature>
<proteinExistence type="predicted"/>
<dbReference type="EMBL" id="JACOPR010000009">
    <property type="protein sequence ID" value="MBC5731740.1"/>
    <property type="molecule type" value="Genomic_DNA"/>
</dbReference>
<name>A0ABR7HW52_9FIRM</name>
<comment type="subcellular location">
    <subcellularLocation>
        <location evidence="1">Membrane</location>
        <topology evidence="1">Multi-pass membrane protein</topology>
    </subcellularLocation>
</comment>
<dbReference type="PANTHER" id="PTHR34857">
    <property type="entry name" value="SLL0384 PROTEIN"/>
    <property type="match status" value="1"/>
</dbReference>
<keyword evidence="8" id="KW-1185">Reference proteome</keyword>
<gene>
    <name evidence="7" type="ORF">H8S34_13015</name>
</gene>
<evidence type="ECO:0000256" key="2">
    <source>
        <dbReference type="ARBA" id="ARBA00022475"/>
    </source>
</evidence>